<proteinExistence type="inferred from homology"/>
<reference evidence="8 9" key="1">
    <citation type="submission" date="2019-04" db="EMBL/GenBank/DDBJ databases">
        <title>Friends and foes A comparative genomics study of 23 Aspergillus species from section Flavi.</title>
        <authorList>
            <consortium name="DOE Joint Genome Institute"/>
            <person name="Kjaerbolling I."/>
            <person name="Vesth T."/>
            <person name="Frisvad J.C."/>
            <person name="Nybo J.L."/>
            <person name="Theobald S."/>
            <person name="Kildgaard S."/>
            <person name="Isbrandt T."/>
            <person name="Kuo A."/>
            <person name="Sato A."/>
            <person name="Lyhne E.K."/>
            <person name="Kogle M.E."/>
            <person name="Wiebenga A."/>
            <person name="Kun R.S."/>
            <person name="Lubbers R.J."/>
            <person name="Makela M.R."/>
            <person name="Barry K."/>
            <person name="Chovatia M."/>
            <person name="Clum A."/>
            <person name="Daum C."/>
            <person name="Haridas S."/>
            <person name="He G."/>
            <person name="LaButti K."/>
            <person name="Lipzen A."/>
            <person name="Mondo S."/>
            <person name="Riley R."/>
            <person name="Salamov A."/>
            <person name="Simmons B.A."/>
            <person name="Magnuson J.K."/>
            <person name="Henrissat B."/>
            <person name="Mortensen U.H."/>
            <person name="Larsen T.O."/>
            <person name="Devries R.P."/>
            <person name="Grigoriev I.V."/>
            <person name="Machida M."/>
            <person name="Baker S.E."/>
            <person name="Andersen M.R."/>
        </authorList>
    </citation>
    <scope>NUCLEOTIDE SEQUENCE [LARGE SCALE GENOMIC DNA]</scope>
    <source>
        <strain evidence="8 9">CBS 151.66</strain>
    </source>
</reference>
<dbReference type="PANTHER" id="PTHR43447">
    <property type="entry name" value="ALPHA-AMYLASE"/>
    <property type="match status" value="1"/>
</dbReference>
<dbReference type="GO" id="GO:0004553">
    <property type="term" value="F:hydrolase activity, hydrolyzing O-glycosyl compounds"/>
    <property type="evidence" value="ECO:0007669"/>
    <property type="project" value="InterPro"/>
</dbReference>
<comment type="cofactor">
    <cofactor evidence="1">
        <name>Ca(2+)</name>
        <dbReference type="ChEBI" id="CHEBI:29108"/>
    </cofactor>
</comment>
<dbReference type="Gene3D" id="2.40.30.140">
    <property type="match status" value="1"/>
</dbReference>
<keyword evidence="6" id="KW-0326">Glycosidase</keyword>
<dbReference type="EMBL" id="ML732239">
    <property type="protein sequence ID" value="KAB8072777.1"/>
    <property type="molecule type" value="Genomic_DNA"/>
</dbReference>
<dbReference type="GO" id="GO:0005509">
    <property type="term" value="F:calcium ion binding"/>
    <property type="evidence" value="ECO:0007669"/>
    <property type="project" value="InterPro"/>
</dbReference>
<dbReference type="NCBIfam" id="NF006969">
    <property type="entry name" value="PRK09441.1-2"/>
    <property type="match status" value="1"/>
</dbReference>
<dbReference type="SUPFAM" id="SSF51011">
    <property type="entry name" value="Glycosyl hydrolase domain"/>
    <property type="match status" value="1"/>
</dbReference>
<dbReference type="Proteomes" id="UP000326565">
    <property type="component" value="Unassembled WGS sequence"/>
</dbReference>
<evidence type="ECO:0000256" key="4">
    <source>
        <dbReference type="ARBA" id="ARBA00022801"/>
    </source>
</evidence>
<organism evidence="8 9">
    <name type="scientific">Aspergillus leporis</name>
    <dbReference type="NCBI Taxonomy" id="41062"/>
    <lineage>
        <taxon>Eukaryota</taxon>
        <taxon>Fungi</taxon>
        <taxon>Dikarya</taxon>
        <taxon>Ascomycota</taxon>
        <taxon>Pezizomycotina</taxon>
        <taxon>Eurotiomycetes</taxon>
        <taxon>Eurotiomycetidae</taxon>
        <taxon>Eurotiales</taxon>
        <taxon>Aspergillaceae</taxon>
        <taxon>Aspergillus</taxon>
        <taxon>Aspergillus subgen. Circumdati</taxon>
    </lineage>
</organism>
<keyword evidence="9" id="KW-1185">Reference proteome</keyword>
<dbReference type="Pfam" id="PF00128">
    <property type="entry name" value="Alpha-amylase"/>
    <property type="match status" value="1"/>
</dbReference>
<protein>
    <submittedName>
        <fullName evidence="8">Glycoside hydrolase superfamily</fullName>
    </submittedName>
</protein>
<dbReference type="NCBIfam" id="NF006968">
    <property type="entry name" value="PRK09441.1-1"/>
    <property type="match status" value="1"/>
</dbReference>
<dbReference type="Gene3D" id="3.20.20.80">
    <property type="entry name" value="Glycosidases"/>
    <property type="match status" value="1"/>
</dbReference>
<dbReference type="PIRSF" id="PIRSF001021">
    <property type="entry name" value="Alph-amls_thrmst"/>
    <property type="match status" value="1"/>
</dbReference>
<keyword evidence="5" id="KW-0119">Carbohydrate metabolism</keyword>
<evidence type="ECO:0000256" key="5">
    <source>
        <dbReference type="ARBA" id="ARBA00023277"/>
    </source>
</evidence>
<sequence>MSNELETAVSPPFMVIHQVVAFDLVSLSLSVINVALPVMHLMSAEEAKHLDKYPSWDTPDNSLMLQGFEWHVPDDQRHWKRLQHALPSLKSIGVDNIWIPPGCKAMDPSGNGYDIYDLYDLGEFDQKGSQSTKWGTKAELQALAYSAQDLGIGIYWDAVLNHKAGADHTERFPAVKVDPKERSLDISTPEEIEGWVGFSFPGRHDTHSPMKYGWHHFSGVDWDESRKQKAIYRLANKRWADDVAHENGNYDYLMFADLDYSNREVQKDVLQWGEWIGSQVSLSGMRLDAIKHYSADFQRRFVNHLRVTLGPQFFFVGEYWSGDARALMHYLQKMEYQLSLFDAPLVSRFSRISRTGGADLREVFDGSLVESKPDHAVTFVMNHDTAPIASFFQPLAYALILLREKGQPCIFYGDLYGIRHGVKNPMTPSCGGKLPVLARARRLYAYGEQCDYFDQANCIGFVRYGNLRHPSGLACIMSNTGGSYKRMYVGRGHAREQWTDILGWHPGTVTIDKRGYGIFPVFAMRVGVWVNSAAEGRESLEMSFDHRIYGS</sequence>
<evidence type="ECO:0000256" key="6">
    <source>
        <dbReference type="ARBA" id="ARBA00023295"/>
    </source>
</evidence>
<dbReference type="GO" id="GO:0005975">
    <property type="term" value="P:carbohydrate metabolic process"/>
    <property type="evidence" value="ECO:0007669"/>
    <property type="project" value="InterPro"/>
</dbReference>
<dbReference type="AlphaFoldDB" id="A0A5N5WYE3"/>
<dbReference type="InterPro" id="IPR013776">
    <property type="entry name" value="A-amylase_thermo"/>
</dbReference>
<dbReference type="OrthoDB" id="550577at2759"/>
<dbReference type="InterPro" id="IPR013780">
    <property type="entry name" value="Glyco_hydro_b"/>
</dbReference>
<dbReference type="InterPro" id="IPR006047">
    <property type="entry name" value="GH13_cat_dom"/>
</dbReference>
<dbReference type="CDD" id="cd11318">
    <property type="entry name" value="AmyAc_bac_fung_AmyA"/>
    <property type="match status" value="1"/>
</dbReference>
<evidence type="ECO:0000313" key="8">
    <source>
        <dbReference type="EMBL" id="KAB8072777.1"/>
    </source>
</evidence>
<feature type="domain" description="Glycosyl hydrolase family 13 catalytic" evidence="7">
    <location>
        <begin position="62"/>
        <end position="441"/>
    </location>
</feature>
<keyword evidence="4 8" id="KW-0378">Hydrolase</keyword>
<dbReference type="SUPFAM" id="SSF51445">
    <property type="entry name" value="(Trans)glycosidases"/>
    <property type="match status" value="1"/>
</dbReference>
<evidence type="ECO:0000256" key="3">
    <source>
        <dbReference type="ARBA" id="ARBA00022723"/>
    </source>
</evidence>
<dbReference type="InterPro" id="IPR017853">
    <property type="entry name" value="GH"/>
</dbReference>
<dbReference type="SMART" id="SM00642">
    <property type="entry name" value="Aamy"/>
    <property type="match status" value="1"/>
</dbReference>
<evidence type="ECO:0000256" key="2">
    <source>
        <dbReference type="ARBA" id="ARBA00008061"/>
    </source>
</evidence>
<accession>A0A5N5WYE3</accession>
<evidence type="ECO:0000313" key="9">
    <source>
        <dbReference type="Proteomes" id="UP000326565"/>
    </source>
</evidence>
<evidence type="ECO:0000259" key="7">
    <source>
        <dbReference type="SMART" id="SM00642"/>
    </source>
</evidence>
<keyword evidence="3" id="KW-0479">Metal-binding</keyword>
<dbReference type="Gene3D" id="2.60.40.1180">
    <property type="entry name" value="Golgi alpha-mannosidase II"/>
    <property type="match status" value="1"/>
</dbReference>
<gene>
    <name evidence="8" type="ORF">BDV29DRAFT_202146</name>
</gene>
<evidence type="ECO:0000256" key="1">
    <source>
        <dbReference type="ARBA" id="ARBA00001913"/>
    </source>
</evidence>
<comment type="similarity">
    <text evidence="2">Belongs to the glycosyl hydrolase 13 family.</text>
</comment>
<name>A0A5N5WYE3_9EURO</name>